<gene>
    <name evidence="1" type="ORF">PLEPLA_LOCUS46324</name>
</gene>
<comment type="caution">
    <text evidence="1">The sequence shown here is derived from an EMBL/GenBank/DDBJ whole genome shotgun (WGS) entry which is preliminary data.</text>
</comment>
<protein>
    <submittedName>
        <fullName evidence="1">Uncharacterized protein</fullName>
    </submittedName>
</protein>
<accession>A0A9N7VWR9</accession>
<name>A0A9N7VWR9_PLEPL</name>
<dbReference type="AlphaFoldDB" id="A0A9N7VWR9"/>
<organism evidence="1 2">
    <name type="scientific">Pleuronectes platessa</name>
    <name type="common">European plaice</name>
    <dbReference type="NCBI Taxonomy" id="8262"/>
    <lineage>
        <taxon>Eukaryota</taxon>
        <taxon>Metazoa</taxon>
        <taxon>Chordata</taxon>
        <taxon>Craniata</taxon>
        <taxon>Vertebrata</taxon>
        <taxon>Euteleostomi</taxon>
        <taxon>Actinopterygii</taxon>
        <taxon>Neopterygii</taxon>
        <taxon>Teleostei</taxon>
        <taxon>Neoteleostei</taxon>
        <taxon>Acanthomorphata</taxon>
        <taxon>Carangaria</taxon>
        <taxon>Pleuronectiformes</taxon>
        <taxon>Pleuronectoidei</taxon>
        <taxon>Pleuronectidae</taxon>
        <taxon>Pleuronectes</taxon>
    </lineage>
</organism>
<dbReference type="Proteomes" id="UP001153269">
    <property type="component" value="Unassembled WGS sequence"/>
</dbReference>
<evidence type="ECO:0000313" key="2">
    <source>
        <dbReference type="Proteomes" id="UP001153269"/>
    </source>
</evidence>
<evidence type="ECO:0000313" key="1">
    <source>
        <dbReference type="EMBL" id="CAB1458494.1"/>
    </source>
</evidence>
<keyword evidence="2" id="KW-1185">Reference proteome</keyword>
<reference evidence="1" key="1">
    <citation type="submission" date="2020-03" db="EMBL/GenBank/DDBJ databases">
        <authorList>
            <person name="Weist P."/>
        </authorList>
    </citation>
    <scope>NUCLEOTIDE SEQUENCE</scope>
</reference>
<sequence length="113" mass="12596">MANGTGPQGALRWRTVTDRFHTPAPSWPPFEVGPSAVCEDQVKEEEFQTAGGLTLRGQRSWEAVGQYENERSMPLLDKPEPHVSGSQRLMERGGVAGECEEVKIKSCKVEQRR</sequence>
<dbReference type="EMBL" id="CADEAL010004391">
    <property type="protein sequence ID" value="CAB1458494.1"/>
    <property type="molecule type" value="Genomic_DNA"/>
</dbReference>
<proteinExistence type="predicted"/>